<dbReference type="GeneID" id="19469225"/>
<feature type="compositionally biased region" description="Polar residues" evidence="2">
    <location>
        <begin position="520"/>
        <end position="533"/>
    </location>
</feature>
<dbReference type="PANTHER" id="PTHR13056">
    <property type="entry name" value="VACUOLAR FUSION PROTEIN CCZ1 HOMOLOG-RELATED"/>
    <property type="match status" value="1"/>
</dbReference>
<accession>S3DBI9</accession>
<feature type="domain" description="CCZ1/INTU/HSP4 first Longin" evidence="3">
    <location>
        <begin position="16"/>
        <end position="116"/>
    </location>
</feature>
<keyword evidence="5" id="KW-1185">Reference proteome</keyword>
<evidence type="ECO:0000256" key="2">
    <source>
        <dbReference type="SAM" id="MobiDB-lite"/>
    </source>
</evidence>
<dbReference type="HOGENOM" id="CLU_009628_0_0_1"/>
<evidence type="ECO:0000256" key="1">
    <source>
        <dbReference type="ARBA" id="ARBA00005352"/>
    </source>
</evidence>
<feature type="region of interest" description="Disordered" evidence="2">
    <location>
        <begin position="801"/>
        <end position="843"/>
    </location>
</feature>
<name>S3DBI9_GLAL2</name>
<dbReference type="Proteomes" id="UP000016922">
    <property type="component" value="Unassembled WGS sequence"/>
</dbReference>
<feature type="compositionally biased region" description="Basic and acidic residues" evidence="2">
    <location>
        <begin position="412"/>
        <end position="430"/>
    </location>
</feature>
<evidence type="ECO:0000313" key="5">
    <source>
        <dbReference type="Proteomes" id="UP000016922"/>
    </source>
</evidence>
<feature type="compositionally biased region" description="Polar residues" evidence="2">
    <location>
        <begin position="819"/>
        <end position="830"/>
    </location>
</feature>
<dbReference type="eggNOG" id="ENOG502R325">
    <property type="taxonomic scope" value="Eukaryota"/>
</dbReference>
<proteinExistence type="inferred from homology"/>
<gene>
    <name evidence="4" type="ORF">GLAREA_10178</name>
</gene>
<feature type="region of interest" description="Disordered" evidence="2">
    <location>
        <begin position="493"/>
        <end position="542"/>
    </location>
</feature>
<dbReference type="PANTHER" id="PTHR13056:SF0">
    <property type="entry name" value="VACUOLAR FUSION PROTEIN CCZ1 HOMOLOG-RELATED"/>
    <property type="match status" value="1"/>
</dbReference>
<dbReference type="RefSeq" id="XP_008078419.1">
    <property type="nucleotide sequence ID" value="XM_008080228.1"/>
</dbReference>
<organism evidence="4 5">
    <name type="scientific">Glarea lozoyensis (strain ATCC 20868 / MF5171)</name>
    <dbReference type="NCBI Taxonomy" id="1116229"/>
    <lineage>
        <taxon>Eukaryota</taxon>
        <taxon>Fungi</taxon>
        <taxon>Dikarya</taxon>
        <taxon>Ascomycota</taxon>
        <taxon>Pezizomycotina</taxon>
        <taxon>Leotiomycetes</taxon>
        <taxon>Helotiales</taxon>
        <taxon>Helotiaceae</taxon>
        <taxon>Glarea</taxon>
    </lineage>
</organism>
<dbReference type="GO" id="GO:0035658">
    <property type="term" value="C:Mon1-Ccz1 complex"/>
    <property type="evidence" value="ECO:0007669"/>
    <property type="project" value="InterPro"/>
</dbReference>
<dbReference type="KEGG" id="glz:GLAREA_10178"/>
<comment type="similarity">
    <text evidence="1">Belongs to the CCZ1 family.</text>
</comment>
<feature type="compositionally biased region" description="Polar residues" evidence="2">
    <location>
        <begin position="801"/>
        <end position="810"/>
    </location>
</feature>
<dbReference type="EMBL" id="KE145356">
    <property type="protein sequence ID" value="EPE34484.1"/>
    <property type="molecule type" value="Genomic_DNA"/>
</dbReference>
<dbReference type="AlphaFoldDB" id="S3DBI9"/>
<dbReference type="OMA" id="IYDLVWD"/>
<dbReference type="OrthoDB" id="240546at2759"/>
<dbReference type="Pfam" id="PF19031">
    <property type="entry name" value="Intu_longin_1"/>
    <property type="match status" value="1"/>
</dbReference>
<feature type="region of interest" description="Disordered" evidence="2">
    <location>
        <begin position="327"/>
        <end position="476"/>
    </location>
</feature>
<feature type="compositionally biased region" description="Basic residues" evidence="2">
    <location>
        <begin position="336"/>
        <end position="348"/>
    </location>
</feature>
<feature type="compositionally biased region" description="Basic and acidic residues" evidence="2">
    <location>
        <begin position="379"/>
        <end position="402"/>
    </location>
</feature>
<dbReference type="GO" id="GO:0016192">
    <property type="term" value="P:vesicle-mediated transport"/>
    <property type="evidence" value="ECO:0007669"/>
    <property type="project" value="InterPro"/>
</dbReference>
<evidence type="ECO:0000259" key="3">
    <source>
        <dbReference type="Pfam" id="PF19031"/>
    </source>
</evidence>
<dbReference type="InterPro" id="IPR043987">
    <property type="entry name" value="CCZ1/INTU/HSP4_longin_1"/>
</dbReference>
<feature type="compositionally biased region" description="Polar residues" evidence="2">
    <location>
        <begin position="623"/>
        <end position="643"/>
    </location>
</feature>
<evidence type="ECO:0000313" key="4">
    <source>
        <dbReference type="EMBL" id="EPE34484.1"/>
    </source>
</evidence>
<dbReference type="InterPro" id="IPR013176">
    <property type="entry name" value="Ccz1"/>
</dbReference>
<reference evidence="4 5" key="1">
    <citation type="journal article" date="2013" name="BMC Genomics">
        <title>Genomics-driven discovery of the pneumocandin biosynthetic gene cluster in the fungus Glarea lozoyensis.</title>
        <authorList>
            <person name="Chen L."/>
            <person name="Yue Q."/>
            <person name="Zhang X."/>
            <person name="Xiang M."/>
            <person name="Wang C."/>
            <person name="Li S."/>
            <person name="Che Y."/>
            <person name="Ortiz-Lopez F.J."/>
            <person name="Bills G.F."/>
            <person name="Liu X."/>
            <person name="An Z."/>
        </authorList>
    </citation>
    <scope>NUCLEOTIDE SEQUENCE [LARGE SCALE GENOMIC DNA]</scope>
    <source>
        <strain evidence="5">ATCC 20868 / MF5171</strain>
    </source>
</reference>
<dbReference type="STRING" id="1116229.S3DBI9"/>
<feature type="region of interest" description="Disordered" evidence="2">
    <location>
        <begin position="614"/>
        <end position="645"/>
    </location>
</feature>
<feature type="region of interest" description="Disordered" evidence="2">
    <location>
        <begin position="263"/>
        <end position="294"/>
    </location>
</feature>
<sequence length="928" mass="102278">MSSPSESPARAIPAQLDFLAIYNPSLGATDETIGDQVVYYTAPGHQDQHGRQVPEASQAREQLNEQLRRIGLAQGMVEFGRSFSDGQAVDTIETEKSRIILHELESGWWILASINLSVIPKSTKVAPTKGKASDTVETVEYSSREVKPAVLLLGDLLRAHSTFLLHHASSMSALFVRTKRYKFINILVRYWDTFLSTWNVLMHGNPTNSLYGGIKVAACGELGIGVGEEHRGSGEREVLEGFVNRIEGLVDLMVLKFGEPQSVDDAKKPAKSVNGNQVGPDSWMGRGSDPDAEDGAVFLGTGALSRKSIRDISHWAEDIYRWGPLAYGVIDNPTSTRRHRKKKPRVQTKRVMSPDTREQSQQVYGIKPKPKTTSSGNDTRQKDSTEASRKPIDHVEQSRETFSDDTLGGDSVKSEEQRQDAREEPADVPKRGNPSGEHTQALKGESESDRSRAKRKPVLRRAISAISSDSESKKTSKLMHYLKLGYGTHWSLGGNAASPPSHTTEHTPAGTNKPRAVNAETGSLGDSENNQNEEAGESEPALQRIHDDSSAHFLIGLQGEIDDTDEDTTDNEVEVVASGNNSIELEGSNERLLLRTLTVELERAEDARAEADISIDLSKTENEQPMSKHTSSERTSASQGSFESQDRNKTKKLRVIVYASRPFVFIFLFELRAESLAWSSLYRNLHRQLNPLIKPLLQSTSFRPPRPDATAGTAVPIYDLVWDPRTLTVNSTIPNIPDPYASYESSMQPPWSRIEALSTHMQILHMYVATTKDSRDGEKERTCKTSRGWWVVWTRIADPNITSPTPSSGPATIPASIAEDSTASSLGHTLSDTEKSRHTSTFASSFVSGPAHPFLTPRNHANGSIPKDKEIFLIRQASDHRTSHTSTRFVSSSSANMETSWASGPGKLAQGIGVDTKRYIEGLLNLNR</sequence>
<protein>
    <recommendedName>
        <fullName evidence="3">CCZ1/INTU/HSP4 first Longin domain-containing protein</fullName>
    </recommendedName>
</protein>